<dbReference type="Proteomes" id="UP001318040">
    <property type="component" value="Chromosome 14"/>
</dbReference>
<keyword evidence="10" id="KW-1185">Reference proteome</keyword>
<dbReference type="RefSeq" id="XP_032810010.1">
    <property type="nucleotide sequence ID" value="XM_032954119.1"/>
</dbReference>
<evidence type="ECO:0000256" key="2">
    <source>
        <dbReference type="ARBA" id="ARBA00004922"/>
    </source>
</evidence>
<keyword evidence="7 9" id="KW-0472">Membrane</keyword>
<keyword evidence="5" id="KW-0256">Endoplasmic reticulum</keyword>
<feature type="transmembrane region" description="Helical" evidence="9">
    <location>
        <begin position="91"/>
        <end position="110"/>
    </location>
</feature>
<dbReference type="InterPro" id="IPR007594">
    <property type="entry name" value="RFT1"/>
</dbReference>
<evidence type="ECO:0000256" key="3">
    <source>
        <dbReference type="ARBA" id="ARBA00010288"/>
    </source>
</evidence>
<feature type="transmembrane region" description="Helical" evidence="9">
    <location>
        <begin position="165"/>
        <end position="189"/>
    </location>
</feature>
<evidence type="ECO:0000256" key="9">
    <source>
        <dbReference type="RuleBase" id="RU365067"/>
    </source>
</evidence>
<evidence type="ECO:0000256" key="6">
    <source>
        <dbReference type="ARBA" id="ARBA00022989"/>
    </source>
</evidence>
<feature type="transmembrane region" description="Helical" evidence="9">
    <location>
        <begin position="227"/>
        <end position="249"/>
    </location>
</feature>
<dbReference type="AlphaFoldDB" id="A0AAJ7T2H9"/>
<feature type="transmembrane region" description="Helical" evidence="9">
    <location>
        <begin position="453"/>
        <end position="471"/>
    </location>
</feature>
<dbReference type="PANTHER" id="PTHR13117">
    <property type="entry name" value="ENDOPLASMIC RETICULUM MULTISPAN TRANSMEMBRANE PROTEIN-RELATED"/>
    <property type="match status" value="1"/>
</dbReference>
<feature type="transmembrane region" description="Helical" evidence="9">
    <location>
        <begin position="508"/>
        <end position="529"/>
    </location>
</feature>
<dbReference type="GO" id="GO:0006488">
    <property type="term" value="P:dolichol-linked oligosaccharide biosynthetic process"/>
    <property type="evidence" value="ECO:0007669"/>
    <property type="project" value="InterPro"/>
</dbReference>
<evidence type="ECO:0000256" key="1">
    <source>
        <dbReference type="ARBA" id="ARBA00004477"/>
    </source>
</evidence>
<comment type="function">
    <text evidence="8 9">Intramembrane glycolipid transporter that operates in the biosynthetic pathway of dolichol-linked oligosaccharides, the glycan precursors employed in protein asparagine (N)-glycosylation. The sequential addition of sugars to dolichol pyrophosphate produces dolichol-linked oligosaccharides containing fourteen sugars, including two GlcNAcs, nine mannoses and three glucoses. Once assembled, the oligosaccharide is transferred from the lipid to nascent proteins by oligosaccharyltransferases. The assembly of dolichol-linked oligosaccharides begins on the cytosolic side of the endoplasmic reticulum membrane and finishes in its lumen. RFT1 could mediate the translocation of the cytosolically oriented intermediate DolPP-GlcNAc2Man5, produced by ALG11, into the ER lumen where dolichol-linked oligosaccharides assembly continues. However, the intramembrane lipid transporter activity could not be confirmed in vitro.</text>
</comment>
<proteinExistence type="inferred from homology"/>
<sequence length="586" mass="65371">MCFLFPPSSLNSSLTPNPNSSESLHAAESSPGWRRSWWAHGHRATAMASDTTKALQGASTLAIYNVLLQVSFRVVTFVLNAFILRHLSKEVLGVVNVRLTLLYSTTVFLAREAFRRACLSRGSSADWRRVINLLWMAVPLGAACAGALGYVWARWLEAPDAKHVPAYPAAVWAFAVSAVVELLSEPLWVLAQAHMFVRLRVCAESLALGSRSILTVVLVFLVPHWGLWVFALAQLMYAVVLSICYYVYFTLYIGSTAAKDSHFPISSVRQMFFTWGTQPFEWALVTLTRSFLMQSFLKQLLTEGEKYIMTFFNVLNFGDQGIYDVVNNLGSMVPRFVFLPIEDSFYVFFARSLIRGKIAMQQNEDDIAIMAKVLQSLLKLVLLIGVTVLTFGFSYSYLALDLYGGSLLSSSGGPMLLRWYSAYVLFLALNGITECFVFAAMEQSEVDRYNMRLLVLSVVFLVLSYALTRAFGSVGFVLANCLNMALRLASSLKFIAAYFRDTPHEPLAALRPNLALAFTFLCSWAITAYSESVLCCDHGVVPRLLHVALGAACLLAVVIMTARTERELVSFVWQQFLPTFFQTKQS</sequence>
<dbReference type="CTD" id="91869"/>
<name>A0AAJ7T2H9_PETMA</name>
<evidence type="ECO:0000256" key="4">
    <source>
        <dbReference type="ARBA" id="ARBA00022692"/>
    </source>
</evidence>
<evidence type="ECO:0000256" key="5">
    <source>
        <dbReference type="ARBA" id="ARBA00022824"/>
    </source>
</evidence>
<dbReference type="Pfam" id="PF04506">
    <property type="entry name" value="Rft-1"/>
    <property type="match status" value="1"/>
</dbReference>
<keyword evidence="6 9" id="KW-1133">Transmembrane helix</keyword>
<organism evidence="10 11">
    <name type="scientific">Petromyzon marinus</name>
    <name type="common">Sea lamprey</name>
    <dbReference type="NCBI Taxonomy" id="7757"/>
    <lineage>
        <taxon>Eukaryota</taxon>
        <taxon>Metazoa</taxon>
        <taxon>Chordata</taxon>
        <taxon>Craniata</taxon>
        <taxon>Vertebrata</taxon>
        <taxon>Cyclostomata</taxon>
        <taxon>Hyperoartia</taxon>
        <taxon>Petromyzontiformes</taxon>
        <taxon>Petromyzontidae</taxon>
        <taxon>Petromyzon</taxon>
    </lineage>
</organism>
<evidence type="ECO:0000313" key="11">
    <source>
        <dbReference type="RefSeq" id="XP_032810010.1"/>
    </source>
</evidence>
<keyword evidence="4 9" id="KW-0812">Transmembrane</keyword>
<comment type="similarity">
    <text evidence="3 9">Belongs to the RFT1 family.</text>
</comment>
<dbReference type="PANTHER" id="PTHR13117:SF5">
    <property type="entry name" value="PROTEIN RFT1 HOMOLOG"/>
    <property type="match status" value="1"/>
</dbReference>
<accession>A0AAJ7T2H9</accession>
<evidence type="ECO:0000313" key="10">
    <source>
        <dbReference type="Proteomes" id="UP001318040"/>
    </source>
</evidence>
<feature type="transmembrane region" description="Helical" evidence="9">
    <location>
        <begin position="201"/>
        <end position="221"/>
    </location>
</feature>
<evidence type="ECO:0000256" key="8">
    <source>
        <dbReference type="ARBA" id="ARBA00045912"/>
    </source>
</evidence>
<feature type="transmembrane region" description="Helical" evidence="9">
    <location>
        <begin position="544"/>
        <end position="562"/>
    </location>
</feature>
<gene>
    <name evidence="11" type="primary">RFT1</name>
</gene>
<dbReference type="KEGG" id="pmrn:116942341"/>
<reference evidence="11" key="1">
    <citation type="submission" date="2025-08" db="UniProtKB">
        <authorList>
            <consortium name="RefSeq"/>
        </authorList>
    </citation>
    <scope>IDENTIFICATION</scope>
    <source>
        <tissue evidence="11">Sperm</tissue>
    </source>
</reference>
<feature type="transmembrane region" description="Helical" evidence="9">
    <location>
        <begin position="130"/>
        <end position="153"/>
    </location>
</feature>
<feature type="transmembrane region" description="Helical" evidence="9">
    <location>
        <begin position="380"/>
        <end position="400"/>
    </location>
</feature>
<comment type="subcellular location">
    <subcellularLocation>
        <location evidence="1 9">Endoplasmic reticulum membrane</location>
        <topology evidence="1 9">Multi-pass membrane protein</topology>
    </subcellularLocation>
</comment>
<evidence type="ECO:0000256" key="7">
    <source>
        <dbReference type="ARBA" id="ARBA00023136"/>
    </source>
</evidence>
<feature type="transmembrane region" description="Helical" evidence="9">
    <location>
        <begin position="420"/>
        <end position="441"/>
    </location>
</feature>
<comment type="pathway">
    <text evidence="2">Protein modification; protein glycosylation.</text>
</comment>
<protein>
    <recommendedName>
        <fullName evidence="9">Protein RFT1 homolog</fullName>
    </recommendedName>
</protein>
<dbReference type="GO" id="GO:0005789">
    <property type="term" value="C:endoplasmic reticulum membrane"/>
    <property type="evidence" value="ECO:0007669"/>
    <property type="project" value="UniProtKB-SubCell"/>
</dbReference>
<dbReference type="GO" id="GO:0034203">
    <property type="term" value="P:glycolipid translocation"/>
    <property type="evidence" value="ECO:0007669"/>
    <property type="project" value="TreeGrafter"/>
</dbReference>